<sequence>MNETTKKLEISTSELDLIANALETQSKILRMQASAGGHGALSRLNDVKRLLATVSSQRENTGNRRPEPSGLWGILRSMRQAT</sequence>
<evidence type="ECO:0000313" key="2">
    <source>
        <dbReference type="Proteomes" id="UP000284407"/>
    </source>
</evidence>
<dbReference type="AlphaFoldDB" id="A0A420DJY9"/>
<organism evidence="1 2">
    <name type="scientific">Sulfitobacter guttiformis</name>
    <dbReference type="NCBI Taxonomy" id="74349"/>
    <lineage>
        <taxon>Bacteria</taxon>
        <taxon>Pseudomonadati</taxon>
        <taxon>Pseudomonadota</taxon>
        <taxon>Alphaproteobacteria</taxon>
        <taxon>Rhodobacterales</taxon>
        <taxon>Roseobacteraceae</taxon>
        <taxon>Sulfitobacter</taxon>
    </lineage>
</organism>
<protein>
    <recommendedName>
        <fullName evidence="3">50S ribosomal protein L29</fullName>
    </recommendedName>
</protein>
<dbReference type="EMBL" id="RAQK01000002">
    <property type="protein sequence ID" value="RKE94556.1"/>
    <property type="molecule type" value="Genomic_DNA"/>
</dbReference>
<accession>A0A420DJY9</accession>
<comment type="caution">
    <text evidence="1">The sequence shown here is derived from an EMBL/GenBank/DDBJ whole genome shotgun (WGS) entry which is preliminary data.</text>
</comment>
<reference evidence="1 2" key="1">
    <citation type="submission" date="2018-09" db="EMBL/GenBank/DDBJ databases">
        <title>Genomic Encyclopedia of Archaeal and Bacterial Type Strains, Phase II (KMG-II): from individual species to whole genera.</title>
        <authorList>
            <person name="Goeker M."/>
        </authorList>
    </citation>
    <scope>NUCLEOTIDE SEQUENCE [LARGE SCALE GENOMIC DNA]</scope>
    <source>
        <strain evidence="1 2">DSM 11458</strain>
    </source>
</reference>
<dbReference type="RefSeq" id="WP_025061411.1">
    <property type="nucleotide sequence ID" value="NZ_RAQK01000002.1"/>
</dbReference>
<evidence type="ECO:0008006" key="3">
    <source>
        <dbReference type="Google" id="ProtNLM"/>
    </source>
</evidence>
<dbReference type="Proteomes" id="UP000284407">
    <property type="component" value="Unassembled WGS sequence"/>
</dbReference>
<dbReference type="OrthoDB" id="7726368at2"/>
<keyword evidence="2" id="KW-1185">Reference proteome</keyword>
<name>A0A420DJY9_9RHOB</name>
<proteinExistence type="predicted"/>
<gene>
    <name evidence="1" type="ORF">C8N30_3684</name>
</gene>
<evidence type="ECO:0000313" key="1">
    <source>
        <dbReference type="EMBL" id="RKE94556.1"/>
    </source>
</evidence>